<dbReference type="RefSeq" id="XP_033604715.1">
    <property type="nucleotide sequence ID" value="XM_033745222.1"/>
</dbReference>
<name>A0A6A6WJ72_9PEZI</name>
<dbReference type="Proteomes" id="UP000799437">
    <property type="component" value="Unassembled WGS sequence"/>
</dbReference>
<reference evidence="1" key="1">
    <citation type="journal article" date="2020" name="Stud. Mycol.">
        <title>101 Dothideomycetes genomes: a test case for predicting lifestyles and emergence of pathogens.</title>
        <authorList>
            <person name="Haridas S."/>
            <person name="Albert R."/>
            <person name="Binder M."/>
            <person name="Bloem J."/>
            <person name="Labutti K."/>
            <person name="Salamov A."/>
            <person name="Andreopoulos B."/>
            <person name="Baker S."/>
            <person name="Barry K."/>
            <person name="Bills G."/>
            <person name="Bluhm B."/>
            <person name="Cannon C."/>
            <person name="Castanera R."/>
            <person name="Culley D."/>
            <person name="Daum C."/>
            <person name="Ezra D."/>
            <person name="Gonzalez J."/>
            <person name="Henrissat B."/>
            <person name="Kuo A."/>
            <person name="Liang C."/>
            <person name="Lipzen A."/>
            <person name="Lutzoni F."/>
            <person name="Magnuson J."/>
            <person name="Mondo S."/>
            <person name="Nolan M."/>
            <person name="Ohm R."/>
            <person name="Pangilinan J."/>
            <person name="Park H.-J."/>
            <person name="Ramirez L."/>
            <person name="Alfaro M."/>
            <person name="Sun H."/>
            <person name="Tritt A."/>
            <person name="Yoshinaga Y."/>
            <person name="Zwiers L.-H."/>
            <person name="Turgeon B."/>
            <person name="Goodwin S."/>
            <person name="Spatafora J."/>
            <person name="Crous P."/>
            <person name="Grigoriev I."/>
        </authorList>
    </citation>
    <scope>NUCLEOTIDE SEQUENCE</scope>
    <source>
        <strain evidence="1">CBS 121739</strain>
    </source>
</reference>
<sequence length="181" mass="20456">MLPCFIELMTSHRTDLRSYDRLCRMPPELTLFERSLTRIKAGCFPGLSPPPRSSTPSDSWTCRLVPFAGSRQASPDSGPLKSFPVHDAAGRSPEYAEALDHHERKGLADVDETEGWFLFWHHPRHDGSSATSSIPTSIVDVIIDQTPHASLIESWNRFSSLVFFIWYWQDFQSNCTCLGSL</sequence>
<proteinExistence type="predicted"/>
<keyword evidence="2" id="KW-1185">Reference proteome</keyword>
<dbReference type="EMBL" id="ML996566">
    <property type="protein sequence ID" value="KAF2762264.1"/>
    <property type="molecule type" value="Genomic_DNA"/>
</dbReference>
<gene>
    <name evidence="1" type="ORF">EJ05DRAFT_483028</name>
</gene>
<evidence type="ECO:0000313" key="1">
    <source>
        <dbReference type="EMBL" id="KAF2762264.1"/>
    </source>
</evidence>
<dbReference type="AlphaFoldDB" id="A0A6A6WJ72"/>
<protein>
    <submittedName>
        <fullName evidence="1">Uncharacterized protein</fullName>
    </submittedName>
</protein>
<accession>A0A6A6WJ72</accession>
<evidence type="ECO:0000313" key="2">
    <source>
        <dbReference type="Proteomes" id="UP000799437"/>
    </source>
</evidence>
<dbReference type="GeneID" id="54486276"/>
<organism evidence="1 2">
    <name type="scientific">Pseudovirgaria hyperparasitica</name>
    <dbReference type="NCBI Taxonomy" id="470096"/>
    <lineage>
        <taxon>Eukaryota</taxon>
        <taxon>Fungi</taxon>
        <taxon>Dikarya</taxon>
        <taxon>Ascomycota</taxon>
        <taxon>Pezizomycotina</taxon>
        <taxon>Dothideomycetes</taxon>
        <taxon>Dothideomycetes incertae sedis</taxon>
        <taxon>Acrospermales</taxon>
        <taxon>Acrospermaceae</taxon>
        <taxon>Pseudovirgaria</taxon>
    </lineage>
</organism>